<dbReference type="Proteomes" id="UP001596065">
    <property type="component" value="Unassembled WGS sequence"/>
</dbReference>
<proteinExistence type="predicted"/>
<keyword evidence="4" id="KW-0503">Monooxygenase</keyword>
<feature type="domain" description="Luciferase-like" evidence="6">
    <location>
        <begin position="2"/>
        <end position="181"/>
    </location>
</feature>
<evidence type="ECO:0000256" key="2">
    <source>
        <dbReference type="ARBA" id="ARBA00022643"/>
    </source>
</evidence>
<evidence type="ECO:0000256" key="5">
    <source>
        <dbReference type="SAM" id="MobiDB-lite"/>
    </source>
</evidence>
<organism evidence="7 8">
    <name type="scientific">Streptomyces nogalater</name>
    <dbReference type="NCBI Taxonomy" id="38314"/>
    <lineage>
        <taxon>Bacteria</taxon>
        <taxon>Bacillati</taxon>
        <taxon>Actinomycetota</taxon>
        <taxon>Actinomycetes</taxon>
        <taxon>Kitasatosporales</taxon>
        <taxon>Streptomycetaceae</taxon>
        <taxon>Streptomyces</taxon>
    </lineage>
</organism>
<comment type="caution">
    <text evidence="7">The sequence shown here is derived from an EMBL/GenBank/DDBJ whole genome shotgun (WGS) entry which is preliminary data.</text>
</comment>
<feature type="region of interest" description="Disordered" evidence="5">
    <location>
        <begin position="215"/>
        <end position="238"/>
    </location>
</feature>
<keyword evidence="1" id="KW-0285">Flavoprotein</keyword>
<dbReference type="InterPro" id="IPR036661">
    <property type="entry name" value="Luciferase-like_sf"/>
</dbReference>
<evidence type="ECO:0000256" key="4">
    <source>
        <dbReference type="ARBA" id="ARBA00023033"/>
    </source>
</evidence>
<dbReference type="RefSeq" id="WP_344347740.1">
    <property type="nucleotide sequence ID" value="NZ_BAAASM010000012.1"/>
</dbReference>
<keyword evidence="2" id="KW-0288">FMN</keyword>
<gene>
    <name evidence="7" type="ORF">ACFP3J_30250</name>
</gene>
<dbReference type="PANTHER" id="PTHR30011">
    <property type="entry name" value="ALKANESULFONATE MONOOXYGENASE-RELATED"/>
    <property type="match status" value="1"/>
</dbReference>
<dbReference type="EMBL" id="JBHSOE010000073">
    <property type="protein sequence ID" value="MFC5659741.1"/>
    <property type="molecule type" value="Genomic_DNA"/>
</dbReference>
<dbReference type="Gene3D" id="3.20.20.30">
    <property type="entry name" value="Luciferase-like domain"/>
    <property type="match status" value="1"/>
</dbReference>
<evidence type="ECO:0000313" key="7">
    <source>
        <dbReference type="EMBL" id="MFC5659741.1"/>
    </source>
</evidence>
<dbReference type="PANTHER" id="PTHR30011:SF16">
    <property type="entry name" value="C2H2 FINGER DOMAIN TRANSCRIPTION FACTOR (EUROFUNG)-RELATED"/>
    <property type="match status" value="1"/>
</dbReference>
<feature type="region of interest" description="Disordered" evidence="5">
    <location>
        <begin position="178"/>
        <end position="201"/>
    </location>
</feature>
<accession>A0ABW0WSV0</accession>
<sequence length="238" mass="26024">MISHGRAGWNAIATNDPAEFANYGKPMPPHLEKYERLHETIQIVQALWGSWEYQAGAPDKNGQFTDPAHVRPIDLQGRHVGARGPLPIPPSEQGQPVILQTGGGGLGFQAAALHADVIVGMAMSIEDGKAYRKAIHQAVTQAGRDPQTAKLVMFATFSLGDTVREALDRRRELDARVDEQPRNRRLLGRSPQRPVPPRPRQQALNALLQHVPACGPLSARHRPRHPRIGAVAPGRPAE</sequence>
<dbReference type="Pfam" id="PF00296">
    <property type="entry name" value="Bac_luciferase"/>
    <property type="match status" value="1"/>
</dbReference>
<name>A0ABW0WSV0_STRNO</name>
<evidence type="ECO:0000259" key="6">
    <source>
        <dbReference type="Pfam" id="PF00296"/>
    </source>
</evidence>
<evidence type="ECO:0000256" key="1">
    <source>
        <dbReference type="ARBA" id="ARBA00022630"/>
    </source>
</evidence>
<evidence type="ECO:0000256" key="3">
    <source>
        <dbReference type="ARBA" id="ARBA00023002"/>
    </source>
</evidence>
<evidence type="ECO:0000313" key="8">
    <source>
        <dbReference type="Proteomes" id="UP001596065"/>
    </source>
</evidence>
<dbReference type="InterPro" id="IPR011251">
    <property type="entry name" value="Luciferase-like_dom"/>
</dbReference>
<reference evidence="8" key="1">
    <citation type="journal article" date="2019" name="Int. J. Syst. Evol. Microbiol.">
        <title>The Global Catalogue of Microorganisms (GCM) 10K type strain sequencing project: providing services to taxonomists for standard genome sequencing and annotation.</title>
        <authorList>
            <consortium name="The Broad Institute Genomics Platform"/>
            <consortium name="The Broad Institute Genome Sequencing Center for Infectious Disease"/>
            <person name="Wu L."/>
            <person name="Ma J."/>
        </authorList>
    </citation>
    <scope>NUCLEOTIDE SEQUENCE [LARGE SCALE GENOMIC DNA]</scope>
    <source>
        <strain evidence="8">KCTC 5701</strain>
    </source>
</reference>
<dbReference type="InterPro" id="IPR051260">
    <property type="entry name" value="Diverse_substr_monoxygenases"/>
</dbReference>
<keyword evidence="8" id="KW-1185">Reference proteome</keyword>
<protein>
    <submittedName>
        <fullName evidence="7">LLM class flavin-dependent oxidoreductase</fullName>
    </submittedName>
</protein>
<dbReference type="SUPFAM" id="SSF51679">
    <property type="entry name" value="Bacterial luciferase-like"/>
    <property type="match status" value="1"/>
</dbReference>
<keyword evidence="3" id="KW-0560">Oxidoreductase</keyword>